<evidence type="ECO:0000313" key="1">
    <source>
        <dbReference type="EMBL" id="KAG2312210.1"/>
    </source>
</evidence>
<evidence type="ECO:0000313" key="2">
    <source>
        <dbReference type="Proteomes" id="UP000886595"/>
    </source>
</evidence>
<dbReference type="SUPFAM" id="SSF54675">
    <property type="entry name" value="Nicotinate/Quinolinate PRTase N-terminal domain-like"/>
    <property type="match status" value="1"/>
</dbReference>
<dbReference type="Proteomes" id="UP000886595">
    <property type="component" value="Unassembled WGS sequence"/>
</dbReference>
<dbReference type="EMBL" id="JAAMPC010000005">
    <property type="protein sequence ID" value="KAG2312210.1"/>
    <property type="molecule type" value="Genomic_DNA"/>
</dbReference>
<gene>
    <name evidence="1" type="ORF">Bca52824_023767</name>
</gene>
<reference evidence="1 2" key="1">
    <citation type="submission" date="2020-02" db="EMBL/GenBank/DDBJ databases">
        <authorList>
            <person name="Ma Q."/>
            <person name="Huang Y."/>
            <person name="Song X."/>
            <person name="Pei D."/>
        </authorList>
    </citation>
    <scope>NUCLEOTIDE SEQUENCE [LARGE SCALE GENOMIC DNA]</scope>
    <source>
        <strain evidence="1">Sxm20200214</strain>
        <tissue evidence="1">Leaf</tissue>
    </source>
</reference>
<dbReference type="OrthoDB" id="193380at2759"/>
<protein>
    <submittedName>
        <fullName evidence="1">Uncharacterized protein</fullName>
    </submittedName>
</protein>
<proteinExistence type="predicted"/>
<name>A0A8X7VJR6_BRACI</name>
<dbReference type="Gene3D" id="3.20.140.10">
    <property type="entry name" value="nicotinate phosphoribosyltransferase"/>
    <property type="match status" value="1"/>
</dbReference>
<dbReference type="AlphaFoldDB" id="A0A8X7VJR6"/>
<accession>A0A8X7VJR6</accession>
<keyword evidence="2" id="KW-1185">Reference proteome</keyword>
<organism evidence="1 2">
    <name type="scientific">Brassica carinata</name>
    <name type="common">Ethiopian mustard</name>
    <name type="synonym">Abyssinian cabbage</name>
    <dbReference type="NCBI Taxonomy" id="52824"/>
    <lineage>
        <taxon>Eukaryota</taxon>
        <taxon>Viridiplantae</taxon>
        <taxon>Streptophyta</taxon>
        <taxon>Embryophyta</taxon>
        <taxon>Tracheophyta</taxon>
        <taxon>Spermatophyta</taxon>
        <taxon>Magnoliopsida</taxon>
        <taxon>eudicotyledons</taxon>
        <taxon>Gunneridae</taxon>
        <taxon>Pentapetalae</taxon>
        <taxon>rosids</taxon>
        <taxon>malvids</taxon>
        <taxon>Brassicales</taxon>
        <taxon>Brassicaceae</taxon>
        <taxon>Brassiceae</taxon>
        <taxon>Brassica</taxon>
    </lineage>
</organism>
<comment type="caution">
    <text evidence="1">The sequence shown here is derived from an EMBL/GenBank/DDBJ whole genome shotgun (WGS) entry which is preliminary data.</text>
</comment>
<sequence>MYGGEVSKKGNHGEENYGTLVMVLSWQSSRQDDRVFYFPQGHIEQEAFCDYQIRPDYSNFEVYAILEGSFVFPELPLMRIEGPVGVSLLSRFLSFLLIHISCVLGCVCRKAFRLKTMAVWLWNLQLIRQAGRRVKNNNISCLQVTGRWKKAEVAEANSKEHYKFAMSKDRFSRKKPQQTYLPTIPVVKLIPSGEFPECEIQQHKDEVAAHWTRLIGGEASCLCVGGEASEGGSEEKLVV</sequence>